<organism evidence="2 3">
    <name type="scientific">Maritalea myrionectae</name>
    <dbReference type="NCBI Taxonomy" id="454601"/>
    <lineage>
        <taxon>Bacteria</taxon>
        <taxon>Pseudomonadati</taxon>
        <taxon>Pseudomonadota</taxon>
        <taxon>Alphaproteobacteria</taxon>
        <taxon>Hyphomicrobiales</taxon>
        <taxon>Devosiaceae</taxon>
        <taxon>Maritalea</taxon>
    </lineage>
</organism>
<feature type="signal peptide" evidence="1">
    <location>
        <begin position="1"/>
        <end position="40"/>
    </location>
</feature>
<reference evidence="2 3" key="1">
    <citation type="submission" date="2017-05" db="EMBL/GenBank/DDBJ databases">
        <title>Genome Analysis of Maritalea myrionectae HL2708#5.</title>
        <authorList>
            <consortium name="Cotde Inc.-PKNU"/>
            <person name="Jang D."/>
            <person name="Oh H.-M."/>
        </authorList>
    </citation>
    <scope>NUCLEOTIDE SEQUENCE [LARGE SCALE GENOMIC DNA]</scope>
    <source>
        <strain evidence="2 3">HL2708#5</strain>
    </source>
</reference>
<dbReference type="Proteomes" id="UP000258927">
    <property type="component" value="Chromosome"/>
</dbReference>
<dbReference type="KEGG" id="mmyr:MXMO3_02639"/>
<accession>A0A2R4MGH2</accession>
<evidence type="ECO:0000313" key="2">
    <source>
        <dbReference type="EMBL" id="AVX05151.1"/>
    </source>
</evidence>
<keyword evidence="1" id="KW-0732">Signal</keyword>
<dbReference type="EMBL" id="CP021330">
    <property type="protein sequence ID" value="AVX05151.1"/>
    <property type="molecule type" value="Genomic_DNA"/>
</dbReference>
<evidence type="ECO:0000256" key="1">
    <source>
        <dbReference type="SAM" id="SignalP"/>
    </source>
</evidence>
<gene>
    <name evidence="2" type="ORF">MXMO3_02639</name>
</gene>
<dbReference type="AlphaFoldDB" id="A0A2R4MGH2"/>
<protein>
    <submittedName>
        <fullName evidence="2">Uncharacterized protein</fullName>
    </submittedName>
</protein>
<name>A0A2R4MGH2_9HYPH</name>
<feature type="chain" id="PRO_5015320519" evidence="1">
    <location>
        <begin position="41"/>
        <end position="293"/>
    </location>
</feature>
<keyword evidence="3" id="KW-1185">Reference proteome</keyword>
<sequence>MNEPTAQVIKNAGKIRCVNRTRFKAMLTLLVPLLALNACARPVGDFGRAEDSVIHDEILPRVGAMVANERGEPVSRFILTDEEKLMRNRVWRFLIAPHANDWMFDAAVELQRTRLTEPTDLSYTTDRYYTHLRLSDYNSTTTRYVTIAEDARTDLKTVPGTFHAICEVMEIERRRTVALKGLYPNNDAVRKEVRAREFENANVIAWFTRALDYRYKSYDVALNRLLVETPHQEAGLSNVALNRLAVFVDRAKQGEFCDPFTDQTYKAHQELPALQSRYENMDYNTPEEAVILK</sequence>
<proteinExistence type="predicted"/>
<evidence type="ECO:0000313" key="3">
    <source>
        <dbReference type="Proteomes" id="UP000258927"/>
    </source>
</evidence>